<feature type="domain" description="Beta-lactamase-related" evidence="1">
    <location>
        <begin position="53"/>
        <end position="371"/>
    </location>
</feature>
<sequence length="395" mass="43570">MVSLAYFVFKLFEPVFVWNSGWQTLSNLDRSTGEQTVIPEDYTAIIAMANEKLDQAITANNFPAVSIALGKDGELVWARAAGYRDIDNKVPAMLDTKFRIGSVSKAVSATTAAKLYDEGVLDIDAPIKDLVPYYPQKDFDITTRQLMSHTAGIRHYGPCLCFPFDEYSNKKHHKTVESSVGVFSKSPLLFEPGTEFSYSSYGFVLASAAMEGASGQSFDHLVETKLTMPLGMKNTVREGLSSQDFAVPYAIKDGQYKKAFPVDNSNKTAGGGFVSTPTDLVLMTQAILSNDYVHPATRDMLFFKPQKLESGEVNEQSYAFGWRSHLSSETFSEDRKVMISHHGGVAMGGTAFLIMYPEHNLSIAITVNRQMEGVGELFELVQAIAHDVIRKDDLG</sequence>
<dbReference type="InterPro" id="IPR052794">
    <property type="entry name" value="Mito_Ser_Protease_LACTB"/>
</dbReference>
<protein>
    <recommendedName>
        <fullName evidence="1">Beta-lactamase-related domain-containing protein</fullName>
    </recommendedName>
</protein>
<organism evidence="2 3">
    <name type="scientific">Algimonas ampicilliniresistens</name>
    <dbReference type="NCBI Taxonomy" id="1298735"/>
    <lineage>
        <taxon>Bacteria</taxon>
        <taxon>Pseudomonadati</taxon>
        <taxon>Pseudomonadota</taxon>
        <taxon>Alphaproteobacteria</taxon>
        <taxon>Maricaulales</taxon>
        <taxon>Robiginitomaculaceae</taxon>
        <taxon>Algimonas</taxon>
    </lineage>
</organism>
<name>A0ABQ5VB18_9PROT</name>
<dbReference type="Proteomes" id="UP001161391">
    <property type="component" value="Unassembled WGS sequence"/>
</dbReference>
<evidence type="ECO:0000313" key="3">
    <source>
        <dbReference type="Proteomes" id="UP001161391"/>
    </source>
</evidence>
<dbReference type="SUPFAM" id="SSF56601">
    <property type="entry name" value="beta-lactamase/transpeptidase-like"/>
    <property type="match status" value="1"/>
</dbReference>
<dbReference type="PANTHER" id="PTHR46520">
    <property type="entry name" value="SERINE BETA-LACTAMASE-LIKE PROTEIN LACTB, MITOCHONDRIAL"/>
    <property type="match status" value="1"/>
</dbReference>
<reference evidence="2" key="1">
    <citation type="journal article" date="2014" name="Int. J. Syst. Evol. Microbiol.">
        <title>Complete genome of a new Firmicutes species belonging to the dominant human colonic microbiota ('Ruminococcus bicirculans') reveals two chromosomes and a selective capacity to utilize plant glucans.</title>
        <authorList>
            <consortium name="NISC Comparative Sequencing Program"/>
            <person name="Wegmann U."/>
            <person name="Louis P."/>
            <person name="Goesmann A."/>
            <person name="Henrissat B."/>
            <person name="Duncan S.H."/>
            <person name="Flint H.J."/>
        </authorList>
    </citation>
    <scope>NUCLEOTIDE SEQUENCE</scope>
    <source>
        <strain evidence="2">NBRC 108219</strain>
    </source>
</reference>
<dbReference type="Pfam" id="PF00144">
    <property type="entry name" value="Beta-lactamase"/>
    <property type="match status" value="1"/>
</dbReference>
<dbReference type="InterPro" id="IPR012338">
    <property type="entry name" value="Beta-lactam/transpept-like"/>
</dbReference>
<keyword evidence="3" id="KW-1185">Reference proteome</keyword>
<dbReference type="PANTHER" id="PTHR46520:SF1">
    <property type="entry name" value="SERINE BETA-LACTAMASE-LIKE PROTEIN LACTB, MITOCHONDRIAL"/>
    <property type="match status" value="1"/>
</dbReference>
<dbReference type="Gene3D" id="3.40.710.10">
    <property type="entry name" value="DD-peptidase/beta-lactamase superfamily"/>
    <property type="match status" value="1"/>
</dbReference>
<accession>A0ABQ5VB18</accession>
<comment type="caution">
    <text evidence="2">The sequence shown here is derived from an EMBL/GenBank/DDBJ whole genome shotgun (WGS) entry which is preliminary data.</text>
</comment>
<reference evidence="2" key="2">
    <citation type="submission" date="2023-01" db="EMBL/GenBank/DDBJ databases">
        <title>Draft genome sequence of Algimonas ampicilliniresistens strain NBRC 108219.</title>
        <authorList>
            <person name="Sun Q."/>
            <person name="Mori K."/>
        </authorList>
    </citation>
    <scope>NUCLEOTIDE SEQUENCE</scope>
    <source>
        <strain evidence="2">NBRC 108219</strain>
    </source>
</reference>
<gene>
    <name evidence="2" type="ORF">GCM10007853_21090</name>
</gene>
<dbReference type="InterPro" id="IPR001466">
    <property type="entry name" value="Beta-lactam-related"/>
</dbReference>
<evidence type="ECO:0000259" key="1">
    <source>
        <dbReference type="Pfam" id="PF00144"/>
    </source>
</evidence>
<dbReference type="EMBL" id="BSNK01000002">
    <property type="protein sequence ID" value="GLQ24235.1"/>
    <property type="molecule type" value="Genomic_DNA"/>
</dbReference>
<evidence type="ECO:0000313" key="2">
    <source>
        <dbReference type="EMBL" id="GLQ24235.1"/>
    </source>
</evidence>
<proteinExistence type="predicted"/>